<reference evidence="1" key="1">
    <citation type="submission" date="2022-04" db="EMBL/GenBank/DDBJ databases">
        <title>Genome of the entomopathogenic fungus Entomophthora muscae.</title>
        <authorList>
            <person name="Elya C."/>
            <person name="Lovett B.R."/>
            <person name="Lee E."/>
            <person name="Macias A.M."/>
            <person name="Hajek A.E."/>
            <person name="De Bivort B.L."/>
            <person name="Kasson M.T."/>
            <person name="De Fine Licht H.H."/>
            <person name="Stajich J.E."/>
        </authorList>
    </citation>
    <scope>NUCLEOTIDE SEQUENCE</scope>
    <source>
        <strain evidence="1">Berkeley</strain>
    </source>
</reference>
<dbReference type="EMBL" id="QTSX02002906">
    <property type="protein sequence ID" value="KAJ9073462.1"/>
    <property type="molecule type" value="Genomic_DNA"/>
</dbReference>
<proteinExistence type="predicted"/>
<evidence type="ECO:0000313" key="2">
    <source>
        <dbReference type="Proteomes" id="UP001165960"/>
    </source>
</evidence>
<evidence type="ECO:0000313" key="1">
    <source>
        <dbReference type="EMBL" id="KAJ9073462.1"/>
    </source>
</evidence>
<sequence>MPNFSNLDPLDTSTSGQTPELSLNGPTSVDGGRLFYILGLRLHPLPRAQVADIVEFIKYTDPTLSSRIQGVLHYLVQSTNPSEYALLIHSLAAAACFHKATLCHSNTMQQHMFLQVAINHYENAVRFIPQIASPPAGFDTVFAVLNCVKSMAQEFL</sequence>
<dbReference type="Proteomes" id="UP001165960">
    <property type="component" value="Unassembled WGS sequence"/>
</dbReference>
<comment type="caution">
    <text evidence="1">The sequence shown here is derived from an EMBL/GenBank/DDBJ whole genome shotgun (WGS) entry which is preliminary data.</text>
</comment>
<keyword evidence="2" id="KW-1185">Reference proteome</keyword>
<name>A0ACC2TFT6_9FUNG</name>
<gene>
    <name evidence="1" type="ORF">DSO57_1016333</name>
</gene>
<organism evidence="1 2">
    <name type="scientific">Entomophthora muscae</name>
    <dbReference type="NCBI Taxonomy" id="34485"/>
    <lineage>
        <taxon>Eukaryota</taxon>
        <taxon>Fungi</taxon>
        <taxon>Fungi incertae sedis</taxon>
        <taxon>Zoopagomycota</taxon>
        <taxon>Entomophthoromycotina</taxon>
        <taxon>Entomophthoromycetes</taxon>
        <taxon>Entomophthorales</taxon>
        <taxon>Entomophthoraceae</taxon>
        <taxon>Entomophthora</taxon>
    </lineage>
</organism>
<accession>A0ACC2TFT6</accession>
<protein>
    <submittedName>
        <fullName evidence="1">Uncharacterized protein</fullName>
    </submittedName>
</protein>